<protein>
    <submittedName>
        <fullName evidence="2">Alpha/beta-Hydrolases superfamily protein</fullName>
    </submittedName>
</protein>
<sequence length="226" mass="25550">MNDLYVSLRFYMPATIDKRTTEKLPVILYFHGGGFCITKTTWFMYYQFYSRIATTCQAVVISVSTRLAPEHRLPSSIDDGYTALLWLRSLARSDKIDVLGDKLDFSRVFLMGDSSSGNLVYEVTARVGRDQENDCRFWSPLKLAGAIPVHPRFVRSYRSRSEMEGKEGPFLTLDMLDKLLALALPVGSTKDHPFTCPMGDAAPRLESLILPPMMICVADNDLMRDT</sequence>
<dbReference type="Proteomes" id="UP000036987">
    <property type="component" value="Unassembled WGS sequence"/>
</dbReference>
<dbReference type="STRING" id="29655.A0A0K9P1S4"/>
<evidence type="ECO:0000313" key="3">
    <source>
        <dbReference type="Proteomes" id="UP000036987"/>
    </source>
</evidence>
<dbReference type="OrthoDB" id="408631at2759"/>
<evidence type="ECO:0000313" key="2">
    <source>
        <dbReference type="EMBL" id="KMZ62172.1"/>
    </source>
</evidence>
<feature type="domain" description="Alpha/beta hydrolase fold-3" evidence="1">
    <location>
        <begin position="27"/>
        <end position="225"/>
    </location>
</feature>
<dbReference type="PANTHER" id="PTHR23024">
    <property type="entry name" value="ARYLACETAMIDE DEACETYLASE"/>
    <property type="match status" value="1"/>
</dbReference>
<dbReference type="Gene3D" id="3.40.50.1820">
    <property type="entry name" value="alpha/beta hydrolase"/>
    <property type="match status" value="1"/>
</dbReference>
<dbReference type="GO" id="GO:0016787">
    <property type="term" value="F:hydrolase activity"/>
    <property type="evidence" value="ECO:0007669"/>
    <property type="project" value="UniProtKB-KW"/>
</dbReference>
<reference evidence="3" key="1">
    <citation type="journal article" date="2016" name="Nature">
        <title>The genome of the seagrass Zostera marina reveals angiosperm adaptation to the sea.</title>
        <authorList>
            <person name="Olsen J.L."/>
            <person name="Rouze P."/>
            <person name="Verhelst B."/>
            <person name="Lin Y.-C."/>
            <person name="Bayer T."/>
            <person name="Collen J."/>
            <person name="Dattolo E."/>
            <person name="De Paoli E."/>
            <person name="Dittami S."/>
            <person name="Maumus F."/>
            <person name="Michel G."/>
            <person name="Kersting A."/>
            <person name="Lauritano C."/>
            <person name="Lohaus R."/>
            <person name="Toepel M."/>
            <person name="Tonon T."/>
            <person name="Vanneste K."/>
            <person name="Amirebrahimi M."/>
            <person name="Brakel J."/>
            <person name="Bostroem C."/>
            <person name="Chovatia M."/>
            <person name="Grimwood J."/>
            <person name="Jenkins J.W."/>
            <person name="Jueterbock A."/>
            <person name="Mraz A."/>
            <person name="Stam W.T."/>
            <person name="Tice H."/>
            <person name="Bornberg-Bauer E."/>
            <person name="Green P.J."/>
            <person name="Pearson G.A."/>
            <person name="Procaccini G."/>
            <person name="Duarte C.M."/>
            <person name="Schmutz J."/>
            <person name="Reusch T.B.H."/>
            <person name="Van de Peer Y."/>
        </authorList>
    </citation>
    <scope>NUCLEOTIDE SEQUENCE [LARGE SCALE GENOMIC DNA]</scope>
    <source>
        <strain evidence="3">cv. Finnish</strain>
    </source>
</reference>
<gene>
    <name evidence="2" type="ORF">ZOSMA_488G00020</name>
</gene>
<dbReference type="SUPFAM" id="SSF53474">
    <property type="entry name" value="alpha/beta-Hydrolases"/>
    <property type="match status" value="1"/>
</dbReference>
<dbReference type="Pfam" id="PF07859">
    <property type="entry name" value="Abhydrolase_3"/>
    <property type="match status" value="1"/>
</dbReference>
<dbReference type="PANTHER" id="PTHR23024:SF135">
    <property type="entry name" value="CELL DEATH ASSOCIATED PROTEIN"/>
    <property type="match status" value="1"/>
</dbReference>
<keyword evidence="2" id="KW-0378">Hydrolase</keyword>
<dbReference type="InterPro" id="IPR050466">
    <property type="entry name" value="Carboxylest/Gibb_receptor"/>
</dbReference>
<dbReference type="InterPro" id="IPR029058">
    <property type="entry name" value="AB_hydrolase_fold"/>
</dbReference>
<proteinExistence type="predicted"/>
<comment type="caution">
    <text evidence="2">The sequence shown here is derived from an EMBL/GenBank/DDBJ whole genome shotgun (WGS) entry which is preliminary data.</text>
</comment>
<dbReference type="InterPro" id="IPR013094">
    <property type="entry name" value="AB_hydrolase_3"/>
</dbReference>
<dbReference type="AlphaFoldDB" id="A0A0K9P1S4"/>
<keyword evidence="3" id="KW-1185">Reference proteome</keyword>
<accession>A0A0K9P1S4</accession>
<name>A0A0K9P1S4_ZOSMR</name>
<dbReference type="OMA" id="MFLAPEM"/>
<organism evidence="2 3">
    <name type="scientific">Zostera marina</name>
    <name type="common">Eelgrass</name>
    <dbReference type="NCBI Taxonomy" id="29655"/>
    <lineage>
        <taxon>Eukaryota</taxon>
        <taxon>Viridiplantae</taxon>
        <taxon>Streptophyta</taxon>
        <taxon>Embryophyta</taxon>
        <taxon>Tracheophyta</taxon>
        <taxon>Spermatophyta</taxon>
        <taxon>Magnoliopsida</taxon>
        <taxon>Liliopsida</taxon>
        <taxon>Zosteraceae</taxon>
        <taxon>Zostera</taxon>
    </lineage>
</organism>
<evidence type="ECO:0000259" key="1">
    <source>
        <dbReference type="Pfam" id="PF07859"/>
    </source>
</evidence>
<dbReference type="EMBL" id="LFYR01001406">
    <property type="protein sequence ID" value="KMZ62172.1"/>
    <property type="molecule type" value="Genomic_DNA"/>
</dbReference>